<feature type="compositionally biased region" description="Low complexity" evidence="1">
    <location>
        <begin position="1135"/>
        <end position="1150"/>
    </location>
</feature>
<dbReference type="Proteomes" id="UP001141327">
    <property type="component" value="Unassembled WGS sequence"/>
</dbReference>
<gene>
    <name evidence="2" type="ORF">PAPYR_4065</name>
</gene>
<organism evidence="2 3">
    <name type="scientific">Paratrimastix pyriformis</name>
    <dbReference type="NCBI Taxonomy" id="342808"/>
    <lineage>
        <taxon>Eukaryota</taxon>
        <taxon>Metamonada</taxon>
        <taxon>Preaxostyla</taxon>
        <taxon>Paratrimastigidae</taxon>
        <taxon>Paratrimastix</taxon>
    </lineage>
</organism>
<accession>A0ABQ8ULA5</accession>
<feature type="compositionally biased region" description="Low complexity" evidence="1">
    <location>
        <begin position="1211"/>
        <end position="1225"/>
    </location>
</feature>
<evidence type="ECO:0000256" key="1">
    <source>
        <dbReference type="SAM" id="MobiDB-lite"/>
    </source>
</evidence>
<dbReference type="EMBL" id="JAPMOS010000016">
    <property type="protein sequence ID" value="KAJ4459987.1"/>
    <property type="molecule type" value="Genomic_DNA"/>
</dbReference>
<feature type="compositionally biased region" description="Pro residues" evidence="1">
    <location>
        <begin position="1387"/>
        <end position="1406"/>
    </location>
</feature>
<feature type="region of interest" description="Disordered" evidence="1">
    <location>
        <begin position="1479"/>
        <end position="1498"/>
    </location>
</feature>
<evidence type="ECO:0000313" key="3">
    <source>
        <dbReference type="Proteomes" id="UP001141327"/>
    </source>
</evidence>
<feature type="region of interest" description="Disordered" evidence="1">
    <location>
        <begin position="1373"/>
        <end position="1456"/>
    </location>
</feature>
<feature type="compositionally biased region" description="Acidic residues" evidence="1">
    <location>
        <begin position="1409"/>
        <end position="1421"/>
    </location>
</feature>
<sequence>MSSDDGSAGTALMCNSHIAPPQFVIELLPAMLSGEDTATLRLYILLIGLSHSTRQAVRGTLRQMSFDDMEASSLTDDNPEDRLPTPTAAALAALVGPCLGLVKLTLPSCEPGLWSCGHTVDDCAPWVDEAFTGHVHLTTLRIPVGNAVMTALPRILGHLPGLVDFQLTLRRRNPTPVLSALAQCPHLEAVHLATDPYWEFIPTLLVPDPSSPLLTRLKRLSLLNAIPRASHNLVHFFRLLPHLEQLRLSVCNDEALACIGPRLTLLRVPRNQACQLSSFQFGQLETIEIENAPNDQTPIVNMLRANQATIHSFSWDCCRLSVPLFDALASCPALTHLDLVTGPGGCQFFDFSHMSTDLLGRLESLRLHEAESGILHARGPITSDISIASTTLRSLHLDMNLNNRVALDCPALEVLTLPTAVDSSYRLVLNCPRLRQIAGLPEEGPTECQAMPHLAGVRYANGSDPCVLSERHRAALDAILAGSPAITRLSGVRLGRFDDLAKLLQTAPALCHLAAKIAVAPDAGDIFLTTDHLESLDLSLIAAAAADDDERLGESASVNLRVEASHLRFFSLSDNCSATRVRSLAVHCPALVDLTMSQMQYLTTFTLVTASTSLRSLLVDGCAALDPSCLLSCLRQHGGSGLRRVFLGGLPPCVSWPELAAALGSLPRLRDLRLGDRPTSDLCLSCPTTLLLNCPLLEELWAPLGDEMKFEVSGAENRHLRGRVSPEWVSVLKVSPGGRRGGCSCDSLFCKFQFAAQPKRRPHQHACQNDPLSPRSCHCPSGEPFSFLRVLLLRFSSTLFFMSRAKKEEAPLDTYQRVALALLNADYVLITADQGFEDPPPKPKPQIAPPPPTRPVYQMDPEAPRCLAEADPERFYGYWGKMYNDAMDLEADPTVHILLRWLRHFLAIPADERRAVMGLSKKKKSGGGGGRKKKGEEEVPPPATNAFVYTTLRTHMFHRVGFPPEAVCEVDGNVLSWQCNRPCAPQVFQPPATFRFKLARVGPSLRAPRFVVDDDHSRQEAAREARKGSTAVPIACSLAEPVLNLGLAQMAVTASTTFSSPYATTSKCMSALATSSAAARRRGGLLAGIPSLARSCPSAAGVGVGVGGVMFAEARPASPLASRTPSPAPSPPGPALSRPSTATTTTTRFLRPASAVSPGLLRADPNALAAQQPTFGGVPVYPLMPNPHAVSSFEHRALTYPGVFDPAPADLAPPLSPSAAPAPQLAAPPPGGDVGAMGNGPTASPTRPGTASAAVSPVPLRHSQASLNRAPVTCLPYHLPASLGDPSLLATPAETSPTLRARIQIDPLNPEPPAQLMLPDPGESVVRARVRTAAATGTSSALYFPAPTGARAWVAPPPPSLLIAPTPDLAEPDYIAPLSTRPFDAPVAPPPTTPSPPPPAISPPLSPDGSDDVPEFDDGEGGADPGMLQQPGGDIDIMGGGEPQLPPSPGDDSGGGPLIEIPTQIPLTYLRGASRVSGEAPEFSPLVPPHPSGQTSSSVPRAFNYLRCPLCNRDARPNVRMKFDKQWVSSNTGMGGYTRWMEGLKAEFDRDKSRVLVVLELGSRSAKIRTANNTILKEIGSDRCTLVRIGPGLPPKQSASAADSSLIQQRRIVSEALRVIDAHIGAMAAAKGMAL</sequence>
<reference evidence="2" key="1">
    <citation type="journal article" date="2022" name="bioRxiv">
        <title>Genomics of Preaxostyla Flagellates Illuminates Evolutionary Transitions and the Path Towards Mitochondrial Loss.</title>
        <authorList>
            <person name="Novak L.V.F."/>
            <person name="Treitli S.C."/>
            <person name="Pyrih J."/>
            <person name="Halakuc P."/>
            <person name="Pipaliya S.V."/>
            <person name="Vacek V."/>
            <person name="Brzon O."/>
            <person name="Soukal P."/>
            <person name="Eme L."/>
            <person name="Dacks J.B."/>
            <person name="Karnkowska A."/>
            <person name="Elias M."/>
            <person name="Hampl V."/>
        </authorList>
    </citation>
    <scope>NUCLEOTIDE SEQUENCE</scope>
    <source>
        <strain evidence="2">RCP-MX</strain>
    </source>
</reference>
<evidence type="ECO:0000313" key="2">
    <source>
        <dbReference type="EMBL" id="KAJ4459987.1"/>
    </source>
</evidence>
<keyword evidence="3" id="KW-1185">Reference proteome</keyword>
<feature type="region of interest" description="Disordered" evidence="1">
    <location>
        <begin position="1117"/>
        <end position="1150"/>
    </location>
</feature>
<dbReference type="Gene3D" id="3.80.10.10">
    <property type="entry name" value="Ribonuclease Inhibitor"/>
    <property type="match status" value="1"/>
</dbReference>
<feature type="region of interest" description="Disordered" evidence="1">
    <location>
        <begin position="1211"/>
        <end position="1256"/>
    </location>
</feature>
<comment type="caution">
    <text evidence="2">The sequence shown here is derived from an EMBL/GenBank/DDBJ whole genome shotgun (WGS) entry which is preliminary data.</text>
</comment>
<name>A0ABQ8ULA5_9EUKA</name>
<feature type="compositionally biased region" description="Basic residues" evidence="1">
    <location>
        <begin position="920"/>
        <end position="933"/>
    </location>
</feature>
<feature type="region of interest" description="Disordered" evidence="1">
    <location>
        <begin position="834"/>
        <end position="859"/>
    </location>
</feature>
<proteinExistence type="predicted"/>
<dbReference type="InterPro" id="IPR032675">
    <property type="entry name" value="LRR_dom_sf"/>
</dbReference>
<protein>
    <submittedName>
        <fullName evidence="2">Uncharacterized protein</fullName>
    </submittedName>
</protein>
<dbReference type="SUPFAM" id="SSF52047">
    <property type="entry name" value="RNI-like"/>
    <property type="match status" value="2"/>
</dbReference>
<feature type="compositionally biased region" description="Pro residues" evidence="1">
    <location>
        <begin position="842"/>
        <end position="854"/>
    </location>
</feature>
<feature type="region of interest" description="Disordered" evidence="1">
    <location>
        <begin position="919"/>
        <end position="942"/>
    </location>
</feature>